<dbReference type="InterPro" id="IPR017972">
    <property type="entry name" value="Cyt_P450_CS"/>
</dbReference>
<comment type="similarity">
    <text evidence="2 4">Belongs to the cytochrome P450 family.</text>
</comment>
<keyword evidence="3 4" id="KW-0479">Metal-binding</keyword>
<dbReference type="PANTHER" id="PTHR24305:SF166">
    <property type="entry name" value="CYTOCHROME P450 12A4, MITOCHONDRIAL-RELATED"/>
    <property type="match status" value="1"/>
</dbReference>
<dbReference type="OrthoDB" id="9789468at2"/>
<keyword evidence="4" id="KW-0503">Monooxygenase</keyword>
<name>A0A540VFY5_9CHLR</name>
<dbReference type="RefSeq" id="WP_141610720.1">
    <property type="nucleotide sequence ID" value="NZ_VIGC02000017.1"/>
</dbReference>
<dbReference type="AlphaFoldDB" id="A0A540VFY5"/>
<proteinExistence type="inferred from homology"/>
<keyword evidence="6" id="KW-1185">Reference proteome</keyword>
<keyword evidence="3 4" id="KW-0408">Iron</keyword>
<comment type="caution">
    <text evidence="5">The sequence shown here is derived from an EMBL/GenBank/DDBJ whole genome shotgun (WGS) entry which is preliminary data.</text>
</comment>
<dbReference type="InterPro" id="IPR036396">
    <property type="entry name" value="Cyt_P450_sf"/>
</dbReference>
<feature type="binding site" description="axial binding residue" evidence="3">
    <location>
        <position position="370"/>
    </location>
    <ligand>
        <name>heme</name>
        <dbReference type="ChEBI" id="CHEBI:30413"/>
    </ligand>
    <ligandPart>
        <name>Fe</name>
        <dbReference type="ChEBI" id="CHEBI:18248"/>
    </ligandPart>
</feature>
<dbReference type="PRINTS" id="PR00463">
    <property type="entry name" value="EP450I"/>
</dbReference>
<evidence type="ECO:0000313" key="6">
    <source>
        <dbReference type="Proteomes" id="UP000317371"/>
    </source>
</evidence>
<dbReference type="InParanoid" id="A0A540VFY5"/>
<dbReference type="InterPro" id="IPR050121">
    <property type="entry name" value="Cytochrome_P450_monoxygenase"/>
</dbReference>
<dbReference type="Pfam" id="PF00067">
    <property type="entry name" value="p450"/>
    <property type="match status" value="1"/>
</dbReference>
<evidence type="ECO:0000256" key="4">
    <source>
        <dbReference type="RuleBase" id="RU000461"/>
    </source>
</evidence>
<dbReference type="SUPFAM" id="SSF48264">
    <property type="entry name" value="Cytochrome P450"/>
    <property type="match status" value="1"/>
</dbReference>
<evidence type="ECO:0000256" key="1">
    <source>
        <dbReference type="ARBA" id="ARBA00001971"/>
    </source>
</evidence>
<dbReference type="InterPro" id="IPR001128">
    <property type="entry name" value="Cyt_P450"/>
</dbReference>
<dbReference type="PANTHER" id="PTHR24305">
    <property type="entry name" value="CYTOCHROME P450"/>
    <property type="match status" value="1"/>
</dbReference>
<keyword evidence="4" id="KW-0560">Oxidoreductase</keyword>
<dbReference type="GO" id="GO:0005506">
    <property type="term" value="F:iron ion binding"/>
    <property type="evidence" value="ECO:0007669"/>
    <property type="project" value="InterPro"/>
</dbReference>
<accession>A0A540VFY5</accession>
<protein>
    <submittedName>
        <fullName evidence="5">Cytochrome P450</fullName>
    </submittedName>
</protein>
<gene>
    <name evidence="5" type="ORF">FKZ61_13750</name>
</gene>
<evidence type="ECO:0000256" key="2">
    <source>
        <dbReference type="ARBA" id="ARBA00010617"/>
    </source>
</evidence>
<sequence length="432" mass="48913">MAPAAAWRALLALRHGLGGMLPVLEQVRQAVGDIFQITLPGFSPVFVAHPDAMRQVLVDERDDYRWRPEGDPVARLLRRGLLVTDGEEHACLRAVMEPSSRRSHFAPRCASLWRTCDRILDMWQPGRTYDMLVEMRKLALLLFEEVYFSHDLLPELDALWKPMLKALDYIGPGLWVLWGGRRNPPKAVRVLDAHLHGLIRQRRADPNPPDDLLTHLVQGLADDGLVRDQMLTMLIAGHDTSTALLAWTLYLLGKDPVWMERAQAEVRDVLGSELPTPENVGRLAVLDQVVKETLRLYPPIHVGNRFTARDVTLAGYRIPAGSRVMVSYYLVQRHPVYWDAPTGFRPERWRSDFRPAPFTYLPFGGGPRNCIGGPFAQLEARLALARILQRVDLSLERAQVQPHMGATLEPRPGVFLRVEKISVEKMGVEKRA</sequence>
<dbReference type="InterPro" id="IPR002401">
    <property type="entry name" value="Cyt_P450_E_grp-I"/>
</dbReference>
<dbReference type="EMBL" id="VIGC01000017">
    <property type="protein sequence ID" value="TQE95043.1"/>
    <property type="molecule type" value="Genomic_DNA"/>
</dbReference>
<evidence type="ECO:0000256" key="3">
    <source>
        <dbReference type="PIRSR" id="PIRSR602401-1"/>
    </source>
</evidence>
<dbReference type="Proteomes" id="UP000317371">
    <property type="component" value="Unassembled WGS sequence"/>
</dbReference>
<comment type="cofactor">
    <cofactor evidence="1 3">
        <name>heme</name>
        <dbReference type="ChEBI" id="CHEBI:30413"/>
    </cofactor>
</comment>
<keyword evidence="3 4" id="KW-0349">Heme</keyword>
<dbReference type="GO" id="GO:0016705">
    <property type="term" value="F:oxidoreductase activity, acting on paired donors, with incorporation or reduction of molecular oxygen"/>
    <property type="evidence" value="ECO:0007669"/>
    <property type="project" value="InterPro"/>
</dbReference>
<dbReference type="PRINTS" id="PR00385">
    <property type="entry name" value="P450"/>
</dbReference>
<reference evidence="5 6" key="1">
    <citation type="submission" date="2019-06" db="EMBL/GenBank/DDBJ databases">
        <title>Genome sequence of Litorilinea aerophila BAA-2444.</title>
        <authorList>
            <person name="Maclea K.S."/>
            <person name="Maurais E.G."/>
            <person name="Iannazzi L.C."/>
        </authorList>
    </citation>
    <scope>NUCLEOTIDE SEQUENCE [LARGE SCALE GENOMIC DNA]</scope>
    <source>
        <strain evidence="5 6">ATCC BAA-2444</strain>
    </source>
</reference>
<organism evidence="5 6">
    <name type="scientific">Litorilinea aerophila</name>
    <dbReference type="NCBI Taxonomy" id="1204385"/>
    <lineage>
        <taxon>Bacteria</taxon>
        <taxon>Bacillati</taxon>
        <taxon>Chloroflexota</taxon>
        <taxon>Caldilineae</taxon>
        <taxon>Caldilineales</taxon>
        <taxon>Caldilineaceae</taxon>
        <taxon>Litorilinea</taxon>
    </lineage>
</organism>
<dbReference type="PROSITE" id="PS00086">
    <property type="entry name" value="CYTOCHROME_P450"/>
    <property type="match status" value="1"/>
</dbReference>
<dbReference type="GO" id="GO:0020037">
    <property type="term" value="F:heme binding"/>
    <property type="evidence" value="ECO:0007669"/>
    <property type="project" value="InterPro"/>
</dbReference>
<dbReference type="Gene3D" id="1.10.630.10">
    <property type="entry name" value="Cytochrome P450"/>
    <property type="match status" value="1"/>
</dbReference>
<dbReference type="GO" id="GO:0004497">
    <property type="term" value="F:monooxygenase activity"/>
    <property type="evidence" value="ECO:0007669"/>
    <property type="project" value="UniProtKB-KW"/>
</dbReference>
<evidence type="ECO:0000313" key="5">
    <source>
        <dbReference type="EMBL" id="TQE95043.1"/>
    </source>
</evidence>